<accession>A0A0B6AZ04</accession>
<evidence type="ECO:0000256" key="1">
    <source>
        <dbReference type="ARBA" id="ARBA00022801"/>
    </source>
</evidence>
<dbReference type="Pfam" id="PF07228">
    <property type="entry name" value="SpoIIE"/>
    <property type="match status" value="1"/>
</dbReference>
<dbReference type="SUPFAM" id="SSF81606">
    <property type="entry name" value="PP2C-like"/>
    <property type="match status" value="1"/>
</dbReference>
<proteinExistence type="predicted"/>
<dbReference type="Gene3D" id="3.40.50.2300">
    <property type="match status" value="1"/>
</dbReference>
<evidence type="ECO:0000313" key="2">
    <source>
        <dbReference type="EMBL" id="AJI25159.1"/>
    </source>
</evidence>
<dbReference type="PANTHER" id="PTHR43156">
    <property type="entry name" value="STAGE II SPORULATION PROTEIN E-RELATED"/>
    <property type="match status" value="1"/>
</dbReference>
<keyword evidence="1" id="KW-0378">Hydrolase</keyword>
<sequence length="380" mass="43521">MTILLVDDNQVNLFVIEKILKGAGYDNCVSLTSAHALFDYLNLDDENSKTNSVDLILLDIMMPEIDGIEACRRIQQVERLKHIPIIFVTALEDSSKLVEALDAGGTDYVTKPINKVELLARMRVALRLKAEIDWHTEHEKKIQTELDLATHVQQNLLSPPLREKDIQMEVSYYPSFKLAGDMYYWHKIDEHRYGIILFDMMGHGISASLVCMFISSVLREAIKSLVDPEQVITELNRYMELLHSEKDEIPYYFTAIYLVIDTEAKTVEYVNAGHPEGYMLVDEHMLVPLQRGSCPVGFFEEMDVQKSVVSFENDVQILLFTDGALESMGPCENESALRLQKLTEQKWTNPQTFMNEIFSEEQKLNQPDDMCVLMIQAQAQ</sequence>
<protein>
    <submittedName>
        <fullName evidence="2">Stage II sporulation E family protein</fullName>
    </submittedName>
</protein>
<dbReference type="Proteomes" id="UP000031829">
    <property type="component" value="Chromosome"/>
</dbReference>
<dbReference type="SMART" id="SM00331">
    <property type="entry name" value="PP2C_SIG"/>
    <property type="match status" value="1"/>
</dbReference>
<organism evidence="2 3">
    <name type="scientific">Priestia megaterium (strain ATCC 14581 / DSM 32 / CCUG 1817 / JCM 2506 / NBRC 15308 / NCIMB 9376 / NCTC 10342 / NRRL B-14308 / VKM B-512 / Ford 19)</name>
    <name type="common">Bacillus megaterium</name>
    <dbReference type="NCBI Taxonomy" id="1348623"/>
    <lineage>
        <taxon>Bacteria</taxon>
        <taxon>Bacillati</taxon>
        <taxon>Bacillota</taxon>
        <taxon>Bacilli</taxon>
        <taxon>Bacillales</taxon>
        <taxon>Bacillaceae</taxon>
        <taxon>Priestia</taxon>
    </lineage>
</organism>
<dbReference type="AlphaFoldDB" id="A0A0B6AZ04"/>
<evidence type="ECO:0000313" key="3">
    <source>
        <dbReference type="Proteomes" id="UP000031829"/>
    </source>
</evidence>
<dbReference type="PANTHER" id="PTHR43156:SF14">
    <property type="entry name" value="PHOSPHOSERINE PHOSPHATASE RSBP"/>
    <property type="match status" value="1"/>
</dbReference>
<dbReference type="InterPro" id="IPR001789">
    <property type="entry name" value="Sig_transdc_resp-reg_receiver"/>
</dbReference>
<name>A0A0B6AZ04_PRIM2</name>
<dbReference type="InterPro" id="IPR001932">
    <property type="entry name" value="PPM-type_phosphatase-like_dom"/>
</dbReference>
<reference evidence="2 3" key="1">
    <citation type="journal article" date="2015" name="Genome Announc.">
        <title>Complete genome sequences for 35 biothreat assay-relevant bacillus species.</title>
        <authorList>
            <person name="Johnson S.L."/>
            <person name="Daligault H.E."/>
            <person name="Davenport K.W."/>
            <person name="Jaissle J."/>
            <person name="Frey K.G."/>
            <person name="Ladner J.T."/>
            <person name="Broomall S.M."/>
            <person name="Bishop-Lilly K.A."/>
            <person name="Bruce D.C."/>
            <person name="Gibbons H.S."/>
            <person name="Coyne S.R."/>
            <person name="Lo C.C."/>
            <person name="Meincke L."/>
            <person name="Munk A.C."/>
            <person name="Koroleva G.I."/>
            <person name="Rosenzweig C.N."/>
            <person name="Palacios G.F."/>
            <person name="Redden C.L."/>
            <person name="Minogue T.D."/>
            <person name="Chain P.S."/>
        </authorList>
    </citation>
    <scope>NUCLEOTIDE SEQUENCE [LARGE SCALE GENOMIC DNA]</scope>
    <source>
        <strain evidence="3">ATCC 14581 / DSM 32 / JCM 2506 / NBRC 15308 / NCIMB 9376 / NCTC 10342 / NRRL B-14308 / VKM B-512</strain>
    </source>
</reference>
<dbReference type="PROSITE" id="PS50110">
    <property type="entry name" value="RESPONSE_REGULATORY"/>
    <property type="match status" value="1"/>
</dbReference>
<dbReference type="SUPFAM" id="SSF52172">
    <property type="entry name" value="CheY-like"/>
    <property type="match status" value="1"/>
</dbReference>
<dbReference type="InterPro" id="IPR011006">
    <property type="entry name" value="CheY-like_superfamily"/>
</dbReference>
<dbReference type="InterPro" id="IPR052016">
    <property type="entry name" value="Bact_Sigma-Reg"/>
</dbReference>
<gene>
    <name evidence="2" type="ORF">BG04_3839</name>
</gene>
<dbReference type="GO" id="GO:0000160">
    <property type="term" value="P:phosphorelay signal transduction system"/>
    <property type="evidence" value="ECO:0007669"/>
    <property type="project" value="InterPro"/>
</dbReference>
<dbReference type="HOGENOM" id="CLU_000445_43_7_9"/>
<dbReference type="SMART" id="SM00448">
    <property type="entry name" value="REC"/>
    <property type="match status" value="1"/>
</dbReference>
<dbReference type="GO" id="GO:0016791">
    <property type="term" value="F:phosphatase activity"/>
    <property type="evidence" value="ECO:0007669"/>
    <property type="project" value="TreeGrafter"/>
</dbReference>
<dbReference type="Pfam" id="PF00072">
    <property type="entry name" value="Response_reg"/>
    <property type="match status" value="1"/>
</dbReference>
<dbReference type="GeneID" id="93641887"/>
<dbReference type="EMBL" id="CP009920">
    <property type="protein sequence ID" value="AJI25159.1"/>
    <property type="molecule type" value="Genomic_DNA"/>
</dbReference>
<dbReference type="InterPro" id="IPR036457">
    <property type="entry name" value="PPM-type-like_dom_sf"/>
</dbReference>
<dbReference type="Gene3D" id="3.60.40.10">
    <property type="entry name" value="PPM-type phosphatase domain"/>
    <property type="match status" value="1"/>
</dbReference>
<dbReference type="KEGG" id="bmeg:BG04_3839"/>
<dbReference type="RefSeq" id="WP_016763572.1">
    <property type="nucleotide sequence ID" value="NZ_BCVB01000002.1"/>
</dbReference>